<feature type="region of interest" description="Disordered" evidence="13">
    <location>
        <begin position="1"/>
        <end position="96"/>
    </location>
</feature>
<evidence type="ECO:0000256" key="11">
    <source>
        <dbReference type="RuleBase" id="RU000639"/>
    </source>
</evidence>
<dbReference type="EMBL" id="AFCE01000152">
    <property type="protein sequence ID" value="EGL82310.1"/>
    <property type="molecule type" value="Genomic_DNA"/>
</dbReference>
<evidence type="ECO:0000256" key="13">
    <source>
        <dbReference type="SAM" id="MobiDB-lite"/>
    </source>
</evidence>
<dbReference type="GO" id="GO:0006457">
    <property type="term" value="P:protein folding"/>
    <property type="evidence" value="ECO:0007669"/>
    <property type="project" value="InterPro"/>
</dbReference>
<proteinExistence type="inferred from homology"/>
<evidence type="ECO:0000256" key="10">
    <source>
        <dbReference type="HAMAP-Rule" id="MF_01151"/>
    </source>
</evidence>
<comment type="similarity">
    <text evidence="2 10 12">Belongs to the GrpE family.</text>
</comment>
<comment type="function">
    <text evidence="7 10 11">Participates actively in the response to hyperosmotic and heat shock by preventing the aggregation of stress-denatured proteins, in association with DnaK and GrpE. It is the nucleotide exchange factor for DnaK and may function as a thermosensor. Unfolded proteins bind initially to DnaJ; upon interaction with the DnaJ-bound protein, DnaK hydrolyzes its bound ATP, resulting in the formation of a stable complex. GrpE releases ADP from DnaK; ATP binding to DnaK triggers the release of the substrate protein, thus completing the reaction cycle. Several rounds of ATP-dependent interactions between DnaJ, DnaK and GrpE are required for fully efficient folding.</text>
</comment>
<dbReference type="SUPFAM" id="SSF51064">
    <property type="entry name" value="Head domain of nucleotide exchange factor GrpE"/>
    <property type="match status" value="1"/>
</dbReference>
<dbReference type="GO" id="GO:0042803">
    <property type="term" value="F:protein homodimerization activity"/>
    <property type="evidence" value="ECO:0007669"/>
    <property type="project" value="InterPro"/>
</dbReference>
<reference evidence="14 15" key="1">
    <citation type="journal article" date="2011" name="J. Bacteriol.">
        <title>Draft genome sequence of the thermoalkaliphilic Caldalkalibacillus thermarum strain TA2.A1.</title>
        <authorList>
            <person name="Kalamorz F."/>
            <person name="Keis S."/>
            <person name="McMillan D.G."/>
            <person name="Olsson K."/>
            <person name="Stanton J.A."/>
            <person name="Stockwell P."/>
            <person name="Black M.A."/>
            <person name="Klingeman D.M."/>
            <person name="Land M.L."/>
            <person name="Han C.S."/>
            <person name="Martin S.L."/>
            <person name="Becher S.A."/>
            <person name="Peddie C.J."/>
            <person name="Morgan H.W."/>
            <person name="Matthies D."/>
            <person name="Preiss L."/>
            <person name="Meier T."/>
            <person name="Brown S.D."/>
            <person name="Cook G.M."/>
        </authorList>
    </citation>
    <scope>NUCLEOTIDE SEQUENCE [LARGE SCALE GENOMIC DNA]</scope>
    <source>
        <strain evidence="14 15">TA2.A1</strain>
    </source>
</reference>
<dbReference type="PRINTS" id="PR00773">
    <property type="entry name" value="GRPEPROTEIN"/>
</dbReference>
<name>F5L8S1_CALTT</name>
<evidence type="ECO:0000256" key="8">
    <source>
        <dbReference type="ARBA" id="ARBA00072274"/>
    </source>
</evidence>
<dbReference type="InterPro" id="IPR013805">
    <property type="entry name" value="GrpE_CC"/>
</dbReference>
<dbReference type="AlphaFoldDB" id="F5L8S1"/>
<dbReference type="Gene3D" id="2.30.22.10">
    <property type="entry name" value="Head domain of nucleotide exchange factor GrpE"/>
    <property type="match status" value="1"/>
</dbReference>
<comment type="subunit">
    <text evidence="3 10">Homodimer.</text>
</comment>
<keyword evidence="6 10" id="KW-0143">Chaperone</keyword>
<accession>F5L8S1</accession>
<evidence type="ECO:0000256" key="6">
    <source>
        <dbReference type="ARBA" id="ARBA00023186"/>
    </source>
</evidence>
<evidence type="ECO:0000313" key="15">
    <source>
        <dbReference type="Proteomes" id="UP000010716"/>
    </source>
</evidence>
<evidence type="ECO:0000256" key="12">
    <source>
        <dbReference type="RuleBase" id="RU004478"/>
    </source>
</evidence>
<feature type="compositionally biased region" description="Polar residues" evidence="13">
    <location>
        <begin position="1"/>
        <end position="13"/>
    </location>
</feature>
<evidence type="ECO:0000256" key="1">
    <source>
        <dbReference type="ARBA" id="ARBA00004496"/>
    </source>
</evidence>
<dbReference type="CDD" id="cd00446">
    <property type="entry name" value="GrpE"/>
    <property type="match status" value="1"/>
</dbReference>
<dbReference type="PROSITE" id="PS01071">
    <property type="entry name" value="GRPE"/>
    <property type="match status" value="1"/>
</dbReference>
<dbReference type="GO" id="GO:0000774">
    <property type="term" value="F:adenyl-nucleotide exchange factor activity"/>
    <property type="evidence" value="ECO:0007669"/>
    <property type="project" value="InterPro"/>
</dbReference>
<dbReference type="SUPFAM" id="SSF58014">
    <property type="entry name" value="Coiled-coil domain of nucleotide exchange factor GrpE"/>
    <property type="match status" value="1"/>
</dbReference>
<dbReference type="Gene3D" id="3.90.20.20">
    <property type="match status" value="1"/>
</dbReference>
<evidence type="ECO:0000313" key="14">
    <source>
        <dbReference type="EMBL" id="EGL82310.1"/>
    </source>
</evidence>
<dbReference type="NCBIfam" id="NF010738">
    <property type="entry name" value="PRK14140.1"/>
    <property type="match status" value="1"/>
</dbReference>
<dbReference type="eggNOG" id="COG0576">
    <property type="taxonomic scope" value="Bacteria"/>
</dbReference>
<dbReference type="FunFam" id="2.30.22.10:FF:000001">
    <property type="entry name" value="Protein GrpE"/>
    <property type="match status" value="1"/>
</dbReference>
<dbReference type="GO" id="GO:0005737">
    <property type="term" value="C:cytoplasm"/>
    <property type="evidence" value="ECO:0007669"/>
    <property type="project" value="UniProtKB-SubCell"/>
</dbReference>
<dbReference type="InterPro" id="IPR000740">
    <property type="entry name" value="GrpE"/>
</dbReference>
<evidence type="ECO:0000256" key="4">
    <source>
        <dbReference type="ARBA" id="ARBA00022490"/>
    </source>
</evidence>
<comment type="caution">
    <text evidence="14">The sequence shown here is derived from an EMBL/GenBank/DDBJ whole genome shotgun (WGS) entry which is preliminary data.</text>
</comment>
<protein>
    <recommendedName>
        <fullName evidence="8 10">Protein GrpE</fullName>
    </recommendedName>
    <alternativeName>
        <fullName evidence="9 10">HSP-70 cofactor</fullName>
    </alternativeName>
</protein>
<dbReference type="RefSeq" id="WP_007505537.1">
    <property type="nucleotide sequence ID" value="NZ_AFCE01000152.1"/>
</dbReference>
<keyword evidence="4 10" id="KW-0963">Cytoplasm</keyword>
<feature type="compositionally biased region" description="Basic and acidic residues" evidence="13">
    <location>
        <begin position="14"/>
        <end position="31"/>
    </location>
</feature>
<evidence type="ECO:0000256" key="7">
    <source>
        <dbReference type="ARBA" id="ARBA00053401"/>
    </source>
</evidence>
<keyword evidence="5 10" id="KW-0346">Stress response</keyword>
<dbReference type="PANTHER" id="PTHR21237:SF23">
    <property type="entry name" value="GRPE PROTEIN HOMOLOG, MITOCHONDRIAL"/>
    <property type="match status" value="1"/>
</dbReference>
<gene>
    <name evidence="10" type="primary">grpE</name>
    <name evidence="14" type="ORF">CathTA2_2226</name>
</gene>
<sequence length="241" mass="27133">MTGEKNTTQSGQKDQTEVKETEVKDQSKPEEEVNGAQETTDNQPESNGSAQESGRSTEQTGSEDNGNENEQENAQSVEEKPAAQKQPSVEELQAQLEEALQKADEYYQRYLRAQADFDNFRKRTRKEKEELQKYAALPVIEQLLPVLDNFERALAAGQSTKDAESLMKGVEMVFKQVQQVLTKQGLEEIEAVGKPFDPHFHEAVMQVESEEHESGIVVEELQKGYMLKGKVIRPAMVKVSQ</sequence>
<dbReference type="GO" id="GO:0051087">
    <property type="term" value="F:protein-folding chaperone binding"/>
    <property type="evidence" value="ECO:0007669"/>
    <property type="project" value="InterPro"/>
</dbReference>
<dbReference type="Pfam" id="PF01025">
    <property type="entry name" value="GrpE"/>
    <property type="match status" value="1"/>
</dbReference>
<evidence type="ECO:0000256" key="9">
    <source>
        <dbReference type="ARBA" id="ARBA00076414"/>
    </source>
</evidence>
<feature type="compositionally biased region" description="Polar residues" evidence="13">
    <location>
        <begin position="36"/>
        <end position="64"/>
    </location>
</feature>
<evidence type="ECO:0000256" key="2">
    <source>
        <dbReference type="ARBA" id="ARBA00009054"/>
    </source>
</evidence>
<evidence type="ECO:0000256" key="3">
    <source>
        <dbReference type="ARBA" id="ARBA00011738"/>
    </source>
</evidence>
<organism evidence="14 15">
    <name type="scientific">Caldalkalibacillus thermarum (strain TA2.A1)</name>
    <dbReference type="NCBI Taxonomy" id="986075"/>
    <lineage>
        <taxon>Bacteria</taxon>
        <taxon>Bacillati</taxon>
        <taxon>Bacillota</taxon>
        <taxon>Bacilli</taxon>
        <taxon>Bacillales</taxon>
        <taxon>Bacillaceae</taxon>
        <taxon>Caldalkalibacillus</taxon>
    </lineage>
</organism>
<dbReference type="InterPro" id="IPR009012">
    <property type="entry name" value="GrpE_head"/>
</dbReference>
<dbReference type="Proteomes" id="UP000010716">
    <property type="component" value="Unassembled WGS sequence"/>
</dbReference>
<dbReference type="HAMAP" id="MF_01151">
    <property type="entry name" value="GrpE"/>
    <property type="match status" value="1"/>
</dbReference>
<comment type="subcellular location">
    <subcellularLocation>
        <location evidence="1 10">Cytoplasm</location>
    </subcellularLocation>
</comment>
<dbReference type="NCBIfam" id="NF010748">
    <property type="entry name" value="PRK14150.1"/>
    <property type="match status" value="1"/>
</dbReference>
<dbReference type="GO" id="GO:0051082">
    <property type="term" value="F:unfolded protein binding"/>
    <property type="evidence" value="ECO:0007669"/>
    <property type="project" value="TreeGrafter"/>
</dbReference>
<dbReference type="PANTHER" id="PTHR21237">
    <property type="entry name" value="GRPE PROTEIN"/>
    <property type="match status" value="1"/>
</dbReference>
<evidence type="ECO:0000256" key="5">
    <source>
        <dbReference type="ARBA" id="ARBA00023016"/>
    </source>
</evidence>